<dbReference type="SUPFAM" id="SSF48452">
    <property type="entry name" value="TPR-like"/>
    <property type="match status" value="2"/>
</dbReference>
<dbReference type="Gene3D" id="3.40.50.300">
    <property type="entry name" value="P-loop containing nucleotide triphosphate hydrolases"/>
    <property type="match status" value="2"/>
</dbReference>
<dbReference type="Proteomes" id="UP001219605">
    <property type="component" value="Chromosome"/>
</dbReference>
<reference evidence="1 2" key="1">
    <citation type="submission" date="2023-02" db="EMBL/GenBank/DDBJ databases">
        <authorList>
            <person name="Mo P."/>
        </authorList>
    </citation>
    <scope>NUCLEOTIDE SEQUENCE [LARGE SCALE GENOMIC DNA]</scope>
    <source>
        <strain evidence="1 2">HUAS 3</strain>
    </source>
</reference>
<dbReference type="PANTHER" id="PTHR46082:SF6">
    <property type="entry name" value="AAA+ ATPASE DOMAIN-CONTAINING PROTEIN-RELATED"/>
    <property type="match status" value="1"/>
</dbReference>
<dbReference type="NCBIfam" id="NF040586">
    <property type="entry name" value="FxSxx_TPR"/>
    <property type="match status" value="1"/>
</dbReference>
<name>A0ABY7ZVT4_9ACTN</name>
<dbReference type="InterPro" id="IPR027417">
    <property type="entry name" value="P-loop_NTPase"/>
</dbReference>
<dbReference type="RefSeq" id="WP_275033800.1">
    <property type="nucleotide sequence ID" value="NZ_CP118615.1"/>
</dbReference>
<keyword evidence="2" id="KW-1185">Reference proteome</keyword>
<dbReference type="Gene3D" id="1.25.40.10">
    <property type="entry name" value="Tetratricopeptide repeat domain"/>
    <property type="match status" value="2"/>
</dbReference>
<dbReference type="InterPro" id="IPR011990">
    <property type="entry name" value="TPR-like_helical_dom_sf"/>
</dbReference>
<sequence>MTGPASYRSEVDPTGTRVVAFLAPTSRTGRTNLVSNLAWILARAGRRVLVVDAGRGTVRVHEHLRMFHTDEWPVAEQLPTGLARLLFPGTVGRGRAYAEQPKLRRYAAPPGRLDVVWLPESSLWPPLDELGDAPRTELRRQLRFTEYDFVLLDAVDSEPMVARWAAVLCEVVAVCFPYRYPRLPEVAALARQVHRAAPAGVRLVGVATAMDEYDPTRAEQRRDAIRRGLLGALDDPTGPVDLTLVEVPGAATEQTLAPLMEESPHRNRLFTAYGELLRLVTDGVLGTPRPEPETARNRYRYGLGRQAAEDQSELCLAFPGRQRPWADWIRAELTAVGVLTRPGQPGDEGGRPAGPATVLAVAAADGSDDQWLSAVVGAAGNAELLVARTGPADVDQPPDDAGRIVVDLTGCTEEQARERVRGTLGLAGIRPLTVERAWRPGFPGGRDKAPDVYDLPSRPRLFVGRDRELGELRDLLLTGTPGQPVVVEGPAAVGKTSIAVEYAHRFYWDYRLIVWIAAGGRHDVRAALAGLAKRLGVEPRGNPVQEALRELGRRGDQWLVVYDGVGDEDLEHLLPTGSGHVVVTRRTGAEPPPGTTATVTVGQLVEADAVRLLTERVRGLSATPAAAVVAAVGASPLDLRLASGLLGQAGILLNAEHAVADSRAADTAVPAFCAAVAEPADAPAAQRILRVALALMQEEFSGRVAAVVAQMCAFASPLGLSQTILNSRAMRGQIARGLSDTDGAMLRADGWELDRALATAVRFRLVEVTWGRQGTVRMHPAVQAVLLADLSDQERADRRSQFLSGLAEVAPRSTAADDPVRDEMHRHLISSGGLDADGPDEVRRWLVEQLEFLIHRGGHEAPDALRRWRPVLDRWLARYGWNDRFTLRLATRLADVTRMLGHGTEALELSRTALREGATLLGADHPWVLVTRRGLAGDLRGLGKFRAALVEDQATWRGFRDQFGNSHPETLVAAHNLASSFHLAGRSDEALRVAQRTRARRLRLFDEANYNTLWLTSDIGGFLRELGELEEARWLLDEARRRRSGASSDEDVLLLRIIRNLAVTERRRGQLNKAKELNGRAYLALRRQLGEDNPMTRSGRLSLAVDYHLARESDHAARLVEESLAGYETDLGPGHPFTHVCRSLRAVVLRARGRVEEAVVDGEKAAAGLVGMLGEPHPWALGGLVNQAGNLAVAGRPEVAEQLLRTVVEQGRDFLGPDHPCLRTARRVFAAVVSDGEVTGSNPGAVPFDFVDMEVPET</sequence>
<dbReference type="EMBL" id="CP118615">
    <property type="protein sequence ID" value="WDZ86926.1"/>
    <property type="molecule type" value="Genomic_DNA"/>
</dbReference>
<evidence type="ECO:0000313" key="2">
    <source>
        <dbReference type="Proteomes" id="UP001219605"/>
    </source>
</evidence>
<gene>
    <name evidence="1" type="primary">fxsT</name>
    <name evidence="1" type="ORF">PVK37_11260</name>
</gene>
<protein>
    <submittedName>
        <fullName evidence="1">FxSxx-COOH system tetratricopeptide repeat protein</fullName>
    </submittedName>
</protein>
<organism evidence="1 2">
    <name type="scientific">Micromonospora cathayae</name>
    <dbReference type="NCBI Taxonomy" id="3028804"/>
    <lineage>
        <taxon>Bacteria</taxon>
        <taxon>Bacillati</taxon>
        <taxon>Actinomycetota</taxon>
        <taxon>Actinomycetes</taxon>
        <taxon>Micromonosporales</taxon>
        <taxon>Micromonosporaceae</taxon>
        <taxon>Micromonospora</taxon>
    </lineage>
</organism>
<evidence type="ECO:0000313" key="1">
    <source>
        <dbReference type="EMBL" id="WDZ86926.1"/>
    </source>
</evidence>
<dbReference type="PANTHER" id="PTHR46082">
    <property type="entry name" value="ATP/GTP-BINDING PROTEIN-RELATED"/>
    <property type="match status" value="1"/>
</dbReference>
<dbReference type="SUPFAM" id="SSF52540">
    <property type="entry name" value="P-loop containing nucleoside triphosphate hydrolases"/>
    <property type="match status" value="2"/>
</dbReference>
<accession>A0ABY7ZVT4</accession>
<proteinExistence type="predicted"/>
<dbReference type="InterPro" id="IPR053137">
    <property type="entry name" value="NLR-like"/>
</dbReference>